<evidence type="ECO:0000313" key="11">
    <source>
        <dbReference type="Proteomes" id="UP000664904"/>
    </source>
</evidence>
<evidence type="ECO:0000259" key="8">
    <source>
        <dbReference type="Pfam" id="PF02687"/>
    </source>
</evidence>
<protein>
    <submittedName>
        <fullName evidence="10">ABC transporter permease</fullName>
    </submittedName>
</protein>
<dbReference type="Pfam" id="PF12704">
    <property type="entry name" value="MacB_PCD"/>
    <property type="match status" value="1"/>
</dbReference>
<evidence type="ECO:0000313" key="10">
    <source>
        <dbReference type="EMBL" id="QTH73534.1"/>
    </source>
</evidence>
<dbReference type="InterPro" id="IPR003838">
    <property type="entry name" value="ABC3_permease_C"/>
</dbReference>
<feature type="transmembrane region" description="Helical" evidence="7">
    <location>
        <begin position="324"/>
        <end position="351"/>
    </location>
</feature>
<dbReference type="GO" id="GO:0005886">
    <property type="term" value="C:plasma membrane"/>
    <property type="evidence" value="ECO:0007669"/>
    <property type="project" value="UniProtKB-SubCell"/>
</dbReference>
<evidence type="ECO:0000259" key="9">
    <source>
        <dbReference type="Pfam" id="PF12704"/>
    </source>
</evidence>
<evidence type="ECO:0000256" key="1">
    <source>
        <dbReference type="ARBA" id="ARBA00004651"/>
    </source>
</evidence>
<dbReference type="KEGG" id="pxi:J5O05_18770"/>
<organism evidence="10 11">
    <name type="scientific">Pseudoalteromonas xiamenensis</name>
    <dbReference type="NCBI Taxonomy" id="882626"/>
    <lineage>
        <taxon>Bacteria</taxon>
        <taxon>Pseudomonadati</taxon>
        <taxon>Pseudomonadota</taxon>
        <taxon>Gammaproteobacteria</taxon>
        <taxon>Alteromonadales</taxon>
        <taxon>Pseudoalteromonadaceae</taxon>
        <taxon>Pseudoalteromonas</taxon>
    </lineage>
</organism>
<evidence type="ECO:0000256" key="2">
    <source>
        <dbReference type="ARBA" id="ARBA00022475"/>
    </source>
</evidence>
<dbReference type="Proteomes" id="UP000664904">
    <property type="component" value="Plasmid unnamed5"/>
</dbReference>
<proteinExistence type="inferred from homology"/>
<keyword evidence="2" id="KW-1003">Cell membrane</keyword>
<dbReference type="GO" id="GO:0022857">
    <property type="term" value="F:transmembrane transporter activity"/>
    <property type="evidence" value="ECO:0007669"/>
    <property type="project" value="TreeGrafter"/>
</dbReference>
<keyword evidence="11" id="KW-1185">Reference proteome</keyword>
<feature type="domain" description="ABC3 transporter permease C-terminal" evidence="8">
    <location>
        <begin position="284"/>
        <end position="396"/>
    </location>
</feature>
<comment type="subcellular location">
    <subcellularLocation>
        <location evidence="1">Cell membrane</location>
        <topology evidence="1">Multi-pass membrane protein</topology>
    </subcellularLocation>
</comment>
<comment type="similarity">
    <text evidence="6">Belongs to the ABC-4 integral membrane protein family.</text>
</comment>
<reference evidence="10" key="1">
    <citation type="submission" date="2021-03" db="EMBL/GenBank/DDBJ databases">
        <title>Complete Genome of Pseudoalteromonas xiamenensis STKMTI.2, a new potential marine bacterium producing anti-Vibrio compounds.</title>
        <authorList>
            <person name="Handayani D.P."/>
            <person name="Isnansetyo A."/>
            <person name="Istiqomah I."/>
            <person name="Jumina J."/>
        </authorList>
    </citation>
    <scope>NUCLEOTIDE SEQUENCE</scope>
    <source>
        <strain evidence="10">STKMTI.2</strain>
        <plasmid evidence="10">unnamed5</plasmid>
    </source>
</reference>
<evidence type="ECO:0000256" key="6">
    <source>
        <dbReference type="ARBA" id="ARBA00038076"/>
    </source>
</evidence>
<feature type="domain" description="MacB-like periplasmic core" evidence="9">
    <location>
        <begin position="57"/>
        <end position="247"/>
    </location>
</feature>
<dbReference type="Pfam" id="PF02687">
    <property type="entry name" value="FtsX"/>
    <property type="match status" value="1"/>
</dbReference>
<evidence type="ECO:0000256" key="7">
    <source>
        <dbReference type="SAM" id="Phobius"/>
    </source>
</evidence>
<dbReference type="InterPro" id="IPR025857">
    <property type="entry name" value="MacB_PCD"/>
</dbReference>
<accession>A0A975DL51</accession>
<dbReference type="PANTHER" id="PTHR30572">
    <property type="entry name" value="MEMBRANE COMPONENT OF TRANSPORTER-RELATED"/>
    <property type="match status" value="1"/>
</dbReference>
<keyword evidence="4 7" id="KW-1133">Transmembrane helix</keyword>
<evidence type="ECO:0000256" key="5">
    <source>
        <dbReference type="ARBA" id="ARBA00023136"/>
    </source>
</evidence>
<name>A0A975DL51_9GAMM</name>
<keyword evidence="10" id="KW-0614">Plasmid</keyword>
<dbReference type="AlphaFoldDB" id="A0A975DL51"/>
<dbReference type="PANTHER" id="PTHR30572:SF4">
    <property type="entry name" value="ABC TRANSPORTER PERMEASE YTRF"/>
    <property type="match status" value="1"/>
</dbReference>
<gene>
    <name evidence="10" type="ORF">J5O05_18770</name>
</gene>
<feature type="transmembrane region" description="Helical" evidence="7">
    <location>
        <begin position="277"/>
        <end position="303"/>
    </location>
</feature>
<geneLocation type="plasmid" evidence="10 11">
    <name>unnamed5</name>
</geneLocation>
<dbReference type="EMBL" id="CP072135">
    <property type="protein sequence ID" value="QTH73534.1"/>
    <property type="molecule type" value="Genomic_DNA"/>
</dbReference>
<evidence type="ECO:0000256" key="4">
    <source>
        <dbReference type="ARBA" id="ARBA00022989"/>
    </source>
</evidence>
<dbReference type="InterPro" id="IPR050250">
    <property type="entry name" value="Macrolide_Exporter_MacB"/>
</dbReference>
<dbReference type="RefSeq" id="WP_208845146.1">
    <property type="nucleotide sequence ID" value="NZ_CP072135.1"/>
</dbReference>
<keyword evidence="3 7" id="KW-0812">Transmembrane</keyword>
<keyword evidence="5 7" id="KW-0472">Membrane</keyword>
<evidence type="ECO:0000256" key="3">
    <source>
        <dbReference type="ARBA" id="ARBA00022692"/>
    </source>
</evidence>
<feature type="transmembrane region" description="Helical" evidence="7">
    <location>
        <begin position="363"/>
        <end position="386"/>
    </location>
</feature>
<sequence>MLEIKPIINAMLRSKVGAILLLIQIAITTAIVSNAAFIISDRLTYLKQDTGYHEQALFTFNVMTFGRDVNIDQQIELDEAMLRQIPGVIDASLMQTIPLSGSGSASGFGEKPEPEEGKRVRASYMFGDEHALNTLGVKLSEGRNFSDDEIVVHGSDGKQTAPSVVIASKAFTDEMFPEGNGLGKTIYMEDKPVQIIGIVERMAGAWLRDSKPFNVLIIPLVKTDTIQDFVVRTAPGQRAQVMAQIEDKMQALYDKRVVREIEGFDLLKSKYNAKDTLMLRMLVVLIVVLVLVTALGVFGLTLFNISKRTKQIGTRRALGARKSAIIRYFLVENALISVSGLVIGSVAAYLLGQQLMKVFSLPALPLSFIVFTALSVLAMSLLSVLAPAKRAADISPSIATRSI</sequence>